<evidence type="ECO:0000313" key="4">
    <source>
        <dbReference type="EMBL" id="PUD98062.1"/>
    </source>
</evidence>
<feature type="repeat" description="ANK" evidence="3">
    <location>
        <begin position="54"/>
        <end position="86"/>
    </location>
</feature>
<dbReference type="AlphaFoldDB" id="A0A657PYC5"/>
<gene>
    <name evidence="4" type="ORF">C3L24_13470</name>
</gene>
<accession>A0A657PYC5</accession>
<dbReference type="PROSITE" id="PS50088">
    <property type="entry name" value="ANK_REPEAT"/>
    <property type="match status" value="4"/>
</dbReference>
<evidence type="ECO:0000256" key="2">
    <source>
        <dbReference type="ARBA" id="ARBA00023043"/>
    </source>
</evidence>
<dbReference type="PANTHER" id="PTHR24171:SF9">
    <property type="entry name" value="ANKYRIN REPEAT DOMAIN-CONTAINING PROTEIN 39"/>
    <property type="match status" value="1"/>
</dbReference>
<keyword evidence="2 3" id="KW-0040">ANK repeat</keyword>
<protein>
    <submittedName>
        <fullName evidence="4">Ankyrin repeat domain-containing protein</fullName>
    </submittedName>
</protein>
<keyword evidence="1" id="KW-0677">Repeat</keyword>
<dbReference type="PRINTS" id="PR01415">
    <property type="entry name" value="ANKYRIN"/>
</dbReference>
<evidence type="ECO:0000256" key="3">
    <source>
        <dbReference type="PROSITE-ProRule" id="PRU00023"/>
    </source>
</evidence>
<dbReference type="PROSITE" id="PS50297">
    <property type="entry name" value="ANK_REP_REGION"/>
    <property type="match status" value="4"/>
</dbReference>
<sequence length="214" mass="23344">MRSLLTAVLLLLISGCGKPDQPTVNLYLAVQRGDIDQIERHIAWGSDINGLDADGHRPLHVAAAQGRYVIVKLLLKHGAERDAGDRDGNTALHHALLAGRTQVAEYLVRQGAPLEADRMLERVIAHDTADRDVIAFLVSRGANLNRHFESGYSPLATAVNRDLRRMAKRLIAAGADVNQPTREGKTPLDLALERGNRDIIRILQRNGAVAGVKP</sequence>
<organism evidence="4 5">
    <name type="scientific">Candidatus Sedimenticola endophacoides</name>
    <dbReference type="NCBI Taxonomy" id="2548426"/>
    <lineage>
        <taxon>Bacteria</taxon>
        <taxon>Pseudomonadati</taxon>
        <taxon>Pseudomonadota</taxon>
        <taxon>Gammaproteobacteria</taxon>
        <taxon>Chromatiales</taxon>
        <taxon>Sedimenticolaceae</taxon>
        <taxon>Sedimenticola</taxon>
    </lineage>
</organism>
<feature type="repeat" description="ANK" evidence="3">
    <location>
        <begin position="150"/>
        <end position="182"/>
    </location>
</feature>
<dbReference type="PANTHER" id="PTHR24171">
    <property type="entry name" value="ANKYRIN REPEAT DOMAIN-CONTAINING PROTEIN 39-RELATED"/>
    <property type="match status" value="1"/>
</dbReference>
<proteinExistence type="predicted"/>
<comment type="caution">
    <text evidence="4">The sequence shown here is derived from an EMBL/GenBank/DDBJ whole genome shotgun (WGS) entry which is preliminary data.</text>
</comment>
<evidence type="ECO:0000313" key="5">
    <source>
        <dbReference type="Proteomes" id="UP000250928"/>
    </source>
</evidence>
<dbReference type="Proteomes" id="UP000250928">
    <property type="component" value="Unassembled WGS sequence"/>
</dbReference>
<dbReference type="EMBL" id="PQCO01000326">
    <property type="protein sequence ID" value="PUD98062.1"/>
    <property type="molecule type" value="Genomic_DNA"/>
</dbReference>
<reference evidence="4 5" key="1">
    <citation type="submission" date="2018-01" db="EMBL/GenBank/DDBJ databases">
        <title>Novel co-symbiosis in the lucinid bivalve Phacoides pectinatus.</title>
        <authorList>
            <person name="Lim S.J."/>
            <person name="Davis B.G."/>
            <person name="Gill D.E."/>
            <person name="Engel A.S."/>
            <person name="Anderson L.C."/>
            <person name="Campbell B.J."/>
        </authorList>
    </citation>
    <scope>NUCLEOTIDE SEQUENCE [LARGE SCALE GENOMIC DNA]</scope>
    <source>
        <strain evidence="4">N3_P5</strain>
    </source>
</reference>
<dbReference type="PROSITE" id="PS51257">
    <property type="entry name" value="PROKAR_LIPOPROTEIN"/>
    <property type="match status" value="1"/>
</dbReference>
<dbReference type="SUPFAM" id="SSF48403">
    <property type="entry name" value="Ankyrin repeat"/>
    <property type="match status" value="1"/>
</dbReference>
<dbReference type="InterPro" id="IPR002110">
    <property type="entry name" value="Ankyrin_rpt"/>
</dbReference>
<dbReference type="InterPro" id="IPR036770">
    <property type="entry name" value="Ankyrin_rpt-contain_sf"/>
</dbReference>
<name>A0A657PYC5_9GAMM</name>
<feature type="repeat" description="ANK" evidence="3">
    <location>
        <begin position="87"/>
        <end position="119"/>
    </location>
</feature>
<dbReference type="Pfam" id="PF12796">
    <property type="entry name" value="Ank_2"/>
    <property type="match status" value="2"/>
</dbReference>
<feature type="repeat" description="ANK" evidence="3">
    <location>
        <begin position="183"/>
        <end position="214"/>
    </location>
</feature>
<dbReference type="SMART" id="SM00248">
    <property type="entry name" value="ANK"/>
    <property type="match status" value="4"/>
</dbReference>
<dbReference type="Gene3D" id="1.25.40.20">
    <property type="entry name" value="Ankyrin repeat-containing domain"/>
    <property type="match status" value="2"/>
</dbReference>
<evidence type="ECO:0000256" key="1">
    <source>
        <dbReference type="ARBA" id="ARBA00022737"/>
    </source>
</evidence>